<name>A0A663DJH2_AQUCH</name>
<evidence type="ECO:0000256" key="4">
    <source>
        <dbReference type="ARBA" id="ARBA00022759"/>
    </source>
</evidence>
<protein>
    <recommendedName>
        <fullName evidence="7">RNase H type-1 domain-containing protein</fullName>
    </recommendedName>
</protein>
<keyword evidence="5" id="KW-0378">Hydrolase</keyword>
<feature type="domain" description="RNase H type-1" evidence="7">
    <location>
        <begin position="1"/>
        <end position="113"/>
    </location>
</feature>
<evidence type="ECO:0000256" key="5">
    <source>
        <dbReference type="ARBA" id="ARBA00022801"/>
    </source>
</evidence>
<dbReference type="AlphaFoldDB" id="A0A663DJH2"/>
<dbReference type="GO" id="GO:0003964">
    <property type="term" value="F:RNA-directed DNA polymerase activity"/>
    <property type="evidence" value="ECO:0007669"/>
    <property type="project" value="UniProtKB-KW"/>
</dbReference>
<evidence type="ECO:0000256" key="1">
    <source>
        <dbReference type="ARBA" id="ARBA00022679"/>
    </source>
</evidence>
<dbReference type="SUPFAM" id="SSF53098">
    <property type="entry name" value="Ribonuclease H-like"/>
    <property type="match status" value="1"/>
</dbReference>
<reference evidence="8" key="3">
    <citation type="submission" date="2025-09" db="UniProtKB">
        <authorList>
            <consortium name="Ensembl"/>
        </authorList>
    </citation>
    <scope>IDENTIFICATION</scope>
</reference>
<proteinExistence type="predicted"/>
<dbReference type="InterPro" id="IPR036397">
    <property type="entry name" value="RNaseH_sf"/>
</dbReference>
<dbReference type="InterPro" id="IPR012337">
    <property type="entry name" value="RNaseH-like_sf"/>
</dbReference>
<keyword evidence="1" id="KW-0808">Transferase</keyword>
<dbReference type="InParanoid" id="A0A663DJH2"/>
<dbReference type="PROSITE" id="PS50879">
    <property type="entry name" value="RNASE_H_1"/>
    <property type="match status" value="1"/>
</dbReference>
<keyword evidence="9" id="KW-1185">Reference proteome</keyword>
<accession>A0A663DJH2</accession>
<keyword evidence="4" id="KW-0255">Endonuclease</keyword>
<keyword evidence="6" id="KW-0695">RNA-directed DNA polymerase</keyword>
<dbReference type="GeneTree" id="ENSGT00990000205087"/>
<evidence type="ECO:0000256" key="3">
    <source>
        <dbReference type="ARBA" id="ARBA00022722"/>
    </source>
</evidence>
<dbReference type="Ensembl" id="ENSACCT00020000007.1">
    <property type="protein sequence ID" value="ENSACCP00020000007.1"/>
    <property type="gene ID" value="ENSACCG00020000006.1"/>
</dbReference>
<evidence type="ECO:0000313" key="8">
    <source>
        <dbReference type="Ensembl" id="ENSACCP00020000007.1"/>
    </source>
</evidence>
<keyword evidence="3" id="KW-0540">Nuclease</keyword>
<evidence type="ECO:0000256" key="2">
    <source>
        <dbReference type="ARBA" id="ARBA00022695"/>
    </source>
</evidence>
<dbReference type="GO" id="GO:0004523">
    <property type="term" value="F:RNA-DNA hybrid ribonuclease activity"/>
    <property type="evidence" value="ECO:0007669"/>
    <property type="project" value="InterPro"/>
</dbReference>
<dbReference type="GO" id="GO:0035613">
    <property type="term" value="F:RNA stem-loop binding"/>
    <property type="evidence" value="ECO:0007669"/>
    <property type="project" value="TreeGrafter"/>
</dbReference>
<keyword evidence="2" id="KW-0548">Nucleotidyltransferase</keyword>
<dbReference type="PANTHER" id="PTHR41694:SF3">
    <property type="entry name" value="RNA-DIRECTED DNA POLYMERASE-RELATED"/>
    <property type="match status" value="1"/>
</dbReference>
<dbReference type="InterPro" id="IPR002156">
    <property type="entry name" value="RNaseH_domain"/>
</dbReference>
<organism evidence="8 9">
    <name type="scientific">Aquila chrysaetos chrysaetos</name>
    <dbReference type="NCBI Taxonomy" id="223781"/>
    <lineage>
        <taxon>Eukaryota</taxon>
        <taxon>Metazoa</taxon>
        <taxon>Chordata</taxon>
        <taxon>Craniata</taxon>
        <taxon>Vertebrata</taxon>
        <taxon>Euteleostomi</taxon>
        <taxon>Archelosauria</taxon>
        <taxon>Archosauria</taxon>
        <taxon>Dinosauria</taxon>
        <taxon>Saurischia</taxon>
        <taxon>Theropoda</taxon>
        <taxon>Coelurosauria</taxon>
        <taxon>Aves</taxon>
        <taxon>Neognathae</taxon>
        <taxon>Neoaves</taxon>
        <taxon>Telluraves</taxon>
        <taxon>Accipitrimorphae</taxon>
        <taxon>Accipitriformes</taxon>
        <taxon>Accipitridae</taxon>
        <taxon>Accipitrinae</taxon>
        <taxon>Aquila</taxon>
    </lineage>
</organism>
<sequence length="285" mass="32360">MWHQGKQQIPEPLAELVAAWQAIDATPPNHICYLYTDSWAVAQGLVHWLPKWHADQWQIGTKDVWDRPYWEHTWTLLQDRNVRVFHVDAHTKEQSETHLGNAQADALAKVQSIKLEEQSNAALAPWAHEKTGHGRRDATIAWAKARRVQLSIKDVQTCITQCETCQLLKRDPYLDQPVGCIRRGTFGGEVWQIDYVGPLREHKRQALGPGPSVTESDSGIWKKTTHTWNQKYVLMDGNPACCPMGISISCSEYTTDYRDHAVVHWGAGMVSAPVRTTSRSRTYSS</sequence>
<dbReference type="Pfam" id="PF00075">
    <property type="entry name" value="RNase_H"/>
    <property type="match status" value="1"/>
</dbReference>
<evidence type="ECO:0000259" key="7">
    <source>
        <dbReference type="PROSITE" id="PS50879"/>
    </source>
</evidence>
<evidence type="ECO:0000313" key="9">
    <source>
        <dbReference type="Proteomes" id="UP000472275"/>
    </source>
</evidence>
<dbReference type="Proteomes" id="UP000472275">
    <property type="component" value="Chromosome 1"/>
</dbReference>
<reference evidence="8" key="1">
    <citation type="submission" date="2021-03" db="EMBL/GenBank/DDBJ databases">
        <authorList>
            <consortium name="Wellcome Sanger Institute Data Sharing"/>
        </authorList>
    </citation>
    <scope>NUCLEOTIDE SEQUENCE [LARGE SCALE GENOMIC DNA]</scope>
</reference>
<reference evidence="8" key="2">
    <citation type="submission" date="2025-08" db="UniProtKB">
        <authorList>
            <consortium name="Ensembl"/>
        </authorList>
    </citation>
    <scope>IDENTIFICATION</scope>
</reference>
<dbReference type="PANTHER" id="PTHR41694">
    <property type="entry name" value="ENDOGENOUS RETROVIRUS GROUP K MEMBER POL PROTEIN"/>
    <property type="match status" value="1"/>
</dbReference>
<evidence type="ECO:0000256" key="6">
    <source>
        <dbReference type="ARBA" id="ARBA00022918"/>
    </source>
</evidence>
<dbReference type="Gene3D" id="3.30.420.10">
    <property type="entry name" value="Ribonuclease H-like superfamily/Ribonuclease H"/>
    <property type="match status" value="1"/>
</dbReference>